<gene>
    <name evidence="2" type="ORF">H9661_10935</name>
</gene>
<protein>
    <submittedName>
        <fullName evidence="2">Bacteriochlorophyll 4-vinyl reductase</fullName>
    </submittedName>
</protein>
<keyword evidence="3" id="KW-1185">Reference proteome</keyword>
<sequence length="332" mass="37123">MNNLEKKTKRFETVLTLALKIPGIRVNRKDFLEKELNGYISQERINKAIKLNTIEASINLKVLNKIADNVINKRTNQTAGASFIAGLPGGFGITAAIPADVLQYFGVALKIAQELAYLYGFEDLWKDNNIDDEKVKNELILFLGAMFGVGGATTAVRLISNSMAKQVFRKLQEKALAKTIYYSIIKKISIAIGITMTKDTFAKGVSKAIPILGGIISGGVTYMSMKPMGKRLKDVLSSSFGEKYTIENLERDIIELEKETGEVIEKKYKDEIKELAIEEEGVGKDGNIHSARNFDLADELFKLKNVFDEGIVTEEEFEEIKRNIIHRSMKEN</sequence>
<name>A0ABR8PUR8_9CLOT</name>
<dbReference type="RefSeq" id="WP_191768774.1">
    <property type="nucleotide sequence ID" value="NZ_JACSRA010000016.1"/>
</dbReference>
<keyword evidence="1" id="KW-0472">Membrane</keyword>
<evidence type="ECO:0000256" key="1">
    <source>
        <dbReference type="SAM" id="Phobius"/>
    </source>
</evidence>
<comment type="caution">
    <text evidence="2">The sequence shown here is derived from an EMBL/GenBank/DDBJ whole genome shotgun (WGS) entry which is preliminary data.</text>
</comment>
<keyword evidence="1" id="KW-0812">Transmembrane</keyword>
<feature type="transmembrane region" description="Helical" evidence="1">
    <location>
        <begin position="139"/>
        <end position="159"/>
    </location>
</feature>
<proteinExistence type="predicted"/>
<feature type="transmembrane region" description="Helical" evidence="1">
    <location>
        <begin position="208"/>
        <end position="225"/>
    </location>
</feature>
<keyword evidence="1" id="KW-1133">Transmembrane helix</keyword>
<evidence type="ECO:0000313" key="2">
    <source>
        <dbReference type="EMBL" id="MBD7911874.1"/>
    </source>
</evidence>
<evidence type="ECO:0000313" key="3">
    <source>
        <dbReference type="Proteomes" id="UP000627781"/>
    </source>
</evidence>
<dbReference type="EMBL" id="JACSRA010000016">
    <property type="protein sequence ID" value="MBD7911874.1"/>
    <property type="molecule type" value="Genomic_DNA"/>
</dbReference>
<dbReference type="Proteomes" id="UP000627781">
    <property type="component" value="Unassembled WGS sequence"/>
</dbReference>
<reference evidence="2 3" key="1">
    <citation type="submission" date="2020-08" db="EMBL/GenBank/DDBJ databases">
        <title>A Genomic Blueprint of the Chicken Gut Microbiome.</title>
        <authorList>
            <person name="Gilroy R."/>
            <person name="Ravi A."/>
            <person name="Getino M."/>
            <person name="Pursley I."/>
            <person name="Horton D.L."/>
            <person name="Alikhan N.-F."/>
            <person name="Baker D."/>
            <person name="Gharbi K."/>
            <person name="Hall N."/>
            <person name="Watson M."/>
            <person name="Adriaenssens E.M."/>
            <person name="Foster-Nyarko E."/>
            <person name="Jarju S."/>
            <person name="Secka A."/>
            <person name="Antonio M."/>
            <person name="Oren A."/>
            <person name="Chaudhuri R."/>
            <person name="La Ragione R.M."/>
            <person name="Hildebrand F."/>
            <person name="Pallen M.J."/>
        </authorList>
    </citation>
    <scope>NUCLEOTIDE SEQUENCE [LARGE SCALE GENOMIC DNA]</scope>
    <source>
        <strain evidence="2 3">Sa3CVN1</strain>
    </source>
</reference>
<organism evidence="2 3">
    <name type="scientific">Clostridium cibarium</name>
    <dbReference type="NCBI Taxonomy" id="2762247"/>
    <lineage>
        <taxon>Bacteria</taxon>
        <taxon>Bacillati</taxon>
        <taxon>Bacillota</taxon>
        <taxon>Clostridia</taxon>
        <taxon>Eubacteriales</taxon>
        <taxon>Clostridiaceae</taxon>
        <taxon>Clostridium</taxon>
    </lineage>
</organism>
<accession>A0ABR8PUR8</accession>